<organism evidence="1 2">
    <name type="scientific">Vaccinium darrowii</name>
    <dbReference type="NCBI Taxonomy" id="229202"/>
    <lineage>
        <taxon>Eukaryota</taxon>
        <taxon>Viridiplantae</taxon>
        <taxon>Streptophyta</taxon>
        <taxon>Embryophyta</taxon>
        <taxon>Tracheophyta</taxon>
        <taxon>Spermatophyta</taxon>
        <taxon>Magnoliopsida</taxon>
        <taxon>eudicotyledons</taxon>
        <taxon>Gunneridae</taxon>
        <taxon>Pentapetalae</taxon>
        <taxon>asterids</taxon>
        <taxon>Ericales</taxon>
        <taxon>Ericaceae</taxon>
        <taxon>Vaccinioideae</taxon>
        <taxon>Vaccinieae</taxon>
        <taxon>Vaccinium</taxon>
    </lineage>
</organism>
<protein>
    <submittedName>
        <fullName evidence="1">Uncharacterized protein</fullName>
    </submittedName>
</protein>
<proteinExistence type="predicted"/>
<keyword evidence="2" id="KW-1185">Reference proteome</keyword>
<gene>
    <name evidence="1" type="ORF">Vadar_030924</name>
</gene>
<name>A0ACB7ZFM8_9ERIC</name>
<accession>A0ACB7ZFM8</accession>
<dbReference type="EMBL" id="CM037162">
    <property type="protein sequence ID" value="KAH7864553.1"/>
    <property type="molecule type" value="Genomic_DNA"/>
</dbReference>
<evidence type="ECO:0000313" key="2">
    <source>
        <dbReference type="Proteomes" id="UP000828048"/>
    </source>
</evidence>
<sequence>MENTHSNLLRVYGKARWTEKPEKCMIVTEDTRETLDKWLKNGDIDILVDGGKMTGFKKILSYDHSFLWLLRPASLSINPEQPLRFLSILADLISLEEAAKILLGDARNPSTMRSNSAAKVRRLYDIANVLSSMNFIDTRKLAFRWLGMRGKLEEGSANSFVSKESKKRIFGTEIRNAIFKRTKLMVNHQYSQFRVSSPSEAFQTTPLVVVITSRPLSWPLIFKLILGLCLRIQKTRCSRGTLMASGHTLLVGINEGQWSSGSRSSYNIRDTISRSTVQVYPNLWIAVYMPFGQCGNVEHKICTRGLIVFRSTLKIVVAMFDQSALERERERETFGVGYGVTKEVLADGGVGRPVAVTSSGGELGWSPLSFPLSLCVE</sequence>
<dbReference type="Proteomes" id="UP000828048">
    <property type="component" value="Chromosome 12"/>
</dbReference>
<reference evidence="1 2" key="1">
    <citation type="journal article" date="2021" name="Hortic Res">
        <title>High-quality reference genome and annotation aids understanding of berry development for evergreen blueberry (Vaccinium darrowii).</title>
        <authorList>
            <person name="Yu J."/>
            <person name="Hulse-Kemp A.M."/>
            <person name="Babiker E."/>
            <person name="Staton M."/>
        </authorList>
    </citation>
    <scope>NUCLEOTIDE SEQUENCE [LARGE SCALE GENOMIC DNA]</scope>
    <source>
        <strain evidence="2">cv. NJ 8807/NJ 8810</strain>
        <tissue evidence="1">Young leaf</tissue>
    </source>
</reference>
<evidence type="ECO:0000313" key="1">
    <source>
        <dbReference type="EMBL" id="KAH7864553.1"/>
    </source>
</evidence>
<comment type="caution">
    <text evidence="1">The sequence shown here is derived from an EMBL/GenBank/DDBJ whole genome shotgun (WGS) entry which is preliminary data.</text>
</comment>